<feature type="region of interest" description="Disordered" evidence="1">
    <location>
        <begin position="1"/>
        <end position="49"/>
    </location>
</feature>
<feature type="compositionally biased region" description="Low complexity" evidence="1">
    <location>
        <begin position="15"/>
        <end position="31"/>
    </location>
</feature>
<reference evidence="3" key="1">
    <citation type="submission" date="2013-03" db="EMBL/GenBank/DDBJ databases">
        <title>The Genome Sequence of Anopheles dirus WRAIR2.</title>
        <authorList>
            <consortium name="The Broad Institute Genomics Platform"/>
            <person name="Neafsey D.E."/>
            <person name="Walton C."/>
            <person name="Walker B."/>
            <person name="Young S.K."/>
            <person name="Zeng Q."/>
            <person name="Gargeya S."/>
            <person name="Fitzgerald M."/>
            <person name="Haas B."/>
            <person name="Abouelleil A."/>
            <person name="Allen A.W."/>
            <person name="Alvarado L."/>
            <person name="Arachchi H.M."/>
            <person name="Berlin A.M."/>
            <person name="Chapman S.B."/>
            <person name="Gainer-Dewar J."/>
            <person name="Goldberg J."/>
            <person name="Griggs A."/>
            <person name="Gujja S."/>
            <person name="Hansen M."/>
            <person name="Howarth C."/>
            <person name="Imamovic A."/>
            <person name="Ireland A."/>
            <person name="Larimer J."/>
            <person name="McCowan C."/>
            <person name="Murphy C."/>
            <person name="Pearson M."/>
            <person name="Poon T.W."/>
            <person name="Priest M."/>
            <person name="Roberts A."/>
            <person name="Saif S."/>
            <person name="Shea T."/>
            <person name="Sisk P."/>
            <person name="Sykes S."/>
            <person name="Wortman J."/>
            <person name="Nusbaum C."/>
            <person name="Birren B."/>
        </authorList>
    </citation>
    <scope>NUCLEOTIDE SEQUENCE [LARGE SCALE GENOMIC DNA]</scope>
    <source>
        <strain evidence="3">WRAIR2</strain>
    </source>
</reference>
<evidence type="ECO:0000313" key="2">
    <source>
        <dbReference type="EnsemblMetazoa" id="ADIR014649-PA"/>
    </source>
</evidence>
<sequence length="214" mass="22506">MSGWKIPAPVPAPAPAAAAAPAPAPPCALNDRLSRRPPSPSSSESENSLSGTIRLSLSCCGNRSSLSTFSSSSDSSLIASSGIGCTCTPGACGSMRRFSNSRFLIFSRYSFVFWFDMLLGLMCSLKSGPKYSKLKQPSRSPVSESAPHCSTTADGWNVSITFEMIGTKIESYDSSSMPSRSGMFTAYPPPQLMQISDACLLSFTAAATEPPADS</sequence>
<accession>A0A182NXS9</accession>
<name>A0A182NXS9_9DIPT</name>
<evidence type="ECO:0000256" key="1">
    <source>
        <dbReference type="SAM" id="MobiDB-lite"/>
    </source>
</evidence>
<dbReference type="EnsemblMetazoa" id="ADIR014649-RA">
    <property type="protein sequence ID" value="ADIR014649-PA"/>
    <property type="gene ID" value="ADIR014649"/>
</dbReference>
<dbReference type="AlphaFoldDB" id="A0A182NXS9"/>
<dbReference type="Proteomes" id="UP000075884">
    <property type="component" value="Unassembled WGS sequence"/>
</dbReference>
<organism evidence="2 3">
    <name type="scientific">Anopheles dirus</name>
    <dbReference type="NCBI Taxonomy" id="7168"/>
    <lineage>
        <taxon>Eukaryota</taxon>
        <taxon>Metazoa</taxon>
        <taxon>Ecdysozoa</taxon>
        <taxon>Arthropoda</taxon>
        <taxon>Hexapoda</taxon>
        <taxon>Insecta</taxon>
        <taxon>Pterygota</taxon>
        <taxon>Neoptera</taxon>
        <taxon>Endopterygota</taxon>
        <taxon>Diptera</taxon>
        <taxon>Nematocera</taxon>
        <taxon>Culicoidea</taxon>
        <taxon>Culicidae</taxon>
        <taxon>Anophelinae</taxon>
        <taxon>Anopheles</taxon>
    </lineage>
</organism>
<dbReference type="VEuPathDB" id="VectorBase:ADIR014649"/>
<reference evidence="2" key="2">
    <citation type="submission" date="2020-05" db="UniProtKB">
        <authorList>
            <consortium name="EnsemblMetazoa"/>
        </authorList>
    </citation>
    <scope>IDENTIFICATION</scope>
    <source>
        <strain evidence="2">WRAIR2</strain>
    </source>
</reference>
<proteinExistence type="predicted"/>
<protein>
    <submittedName>
        <fullName evidence="2">Uncharacterized protein</fullName>
    </submittedName>
</protein>
<evidence type="ECO:0000313" key="3">
    <source>
        <dbReference type="Proteomes" id="UP000075884"/>
    </source>
</evidence>
<keyword evidence="3" id="KW-1185">Reference proteome</keyword>